<gene>
    <name evidence="3" type="ORF">U14_04757</name>
</gene>
<dbReference type="CDD" id="cd06259">
    <property type="entry name" value="YdcF-like"/>
    <property type="match status" value="1"/>
</dbReference>
<dbReference type="PANTHER" id="PTHR30336:SF4">
    <property type="entry name" value="ENVELOPE BIOGENESIS FACTOR ELYC"/>
    <property type="match status" value="1"/>
</dbReference>
<dbReference type="GO" id="GO:0000270">
    <property type="term" value="P:peptidoglycan metabolic process"/>
    <property type="evidence" value="ECO:0007669"/>
    <property type="project" value="TreeGrafter"/>
</dbReference>
<dbReference type="PANTHER" id="PTHR30336">
    <property type="entry name" value="INNER MEMBRANE PROTEIN, PROBABLE PERMEASE"/>
    <property type="match status" value="1"/>
</dbReference>
<dbReference type="Pfam" id="PF02698">
    <property type="entry name" value="DUF218"/>
    <property type="match status" value="1"/>
</dbReference>
<dbReference type="InterPro" id="IPR003848">
    <property type="entry name" value="DUF218"/>
</dbReference>
<keyword evidence="1" id="KW-1133">Transmembrane helix</keyword>
<sequence length="254" mass="28319">MFFVLSKILAPFLEPLTYIVLFALLALISFHKPHLSKIFLSLSLCCAFAFSTPFLPTALIRHLEQRYARPEPLLHVDAVIVLSGMVVLEISTPDKIEFGDNSERILEGIRLIKQGVADKLILSGGSGSLTDQTKSEARMLRQFAMDFGIPEEQILLEPDSRNTYENAVETAKLMRQHGISSVILITTASHLPRAMGCFRKVGVEPIPYGVDFHSDSNSHLALSDFIPEIGNLRGLTWILHEYFGLVMYKAAGYI</sequence>
<dbReference type="HOGENOM" id="CLU_053514_1_2_0"/>
<evidence type="ECO:0000256" key="1">
    <source>
        <dbReference type="SAM" id="Phobius"/>
    </source>
</evidence>
<dbReference type="Gene3D" id="3.40.50.620">
    <property type="entry name" value="HUPs"/>
    <property type="match status" value="1"/>
</dbReference>
<feature type="transmembrane region" description="Helical" evidence="1">
    <location>
        <begin position="12"/>
        <end position="32"/>
    </location>
</feature>
<dbReference type="AlphaFoldDB" id="A0A0S6W4Y1"/>
<keyword evidence="1" id="KW-0472">Membrane</keyword>
<feature type="domain" description="DUF218" evidence="2">
    <location>
        <begin position="77"/>
        <end position="244"/>
    </location>
</feature>
<dbReference type="GO" id="GO:0005886">
    <property type="term" value="C:plasma membrane"/>
    <property type="evidence" value="ECO:0007669"/>
    <property type="project" value="TreeGrafter"/>
</dbReference>
<reference evidence="3" key="1">
    <citation type="journal article" date="2015" name="PeerJ">
        <title>First genomic representation of candidate bacterial phylum KSB3 points to enhanced environmental sensing as a trigger of wastewater bulking.</title>
        <authorList>
            <person name="Sekiguchi Y."/>
            <person name="Ohashi A."/>
            <person name="Parks D.H."/>
            <person name="Yamauchi T."/>
            <person name="Tyson G.W."/>
            <person name="Hugenholtz P."/>
        </authorList>
    </citation>
    <scope>NUCLEOTIDE SEQUENCE [LARGE SCALE GENOMIC DNA]</scope>
</reference>
<keyword evidence="1" id="KW-0812">Transmembrane</keyword>
<protein>
    <recommendedName>
        <fullName evidence="2">DUF218 domain-containing protein</fullName>
    </recommendedName>
</protein>
<accession>A0A0S6W4Y1</accession>
<keyword evidence="4" id="KW-1185">Reference proteome</keyword>
<dbReference type="InterPro" id="IPR051599">
    <property type="entry name" value="Cell_Envelope_Assoc"/>
</dbReference>
<dbReference type="Proteomes" id="UP000030700">
    <property type="component" value="Unassembled WGS sequence"/>
</dbReference>
<dbReference type="EMBL" id="DF820459">
    <property type="protein sequence ID" value="GAK53492.1"/>
    <property type="molecule type" value="Genomic_DNA"/>
</dbReference>
<dbReference type="GO" id="GO:0043164">
    <property type="term" value="P:Gram-negative-bacterium-type cell wall biogenesis"/>
    <property type="evidence" value="ECO:0007669"/>
    <property type="project" value="TreeGrafter"/>
</dbReference>
<evidence type="ECO:0000313" key="3">
    <source>
        <dbReference type="EMBL" id="GAK53492.1"/>
    </source>
</evidence>
<feature type="transmembrane region" description="Helical" evidence="1">
    <location>
        <begin position="38"/>
        <end position="60"/>
    </location>
</feature>
<dbReference type="STRING" id="1499966.U14_04757"/>
<proteinExistence type="predicted"/>
<name>A0A0S6W4Y1_9BACT</name>
<evidence type="ECO:0000313" key="4">
    <source>
        <dbReference type="Proteomes" id="UP000030700"/>
    </source>
</evidence>
<dbReference type="InterPro" id="IPR014729">
    <property type="entry name" value="Rossmann-like_a/b/a_fold"/>
</dbReference>
<organism evidence="3">
    <name type="scientific">Candidatus Moduliflexus flocculans</name>
    <dbReference type="NCBI Taxonomy" id="1499966"/>
    <lineage>
        <taxon>Bacteria</taxon>
        <taxon>Candidatus Moduliflexota</taxon>
        <taxon>Candidatus Moduliflexia</taxon>
        <taxon>Candidatus Moduliflexales</taxon>
        <taxon>Candidatus Moduliflexaceae</taxon>
    </lineage>
</organism>
<evidence type="ECO:0000259" key="2">
    <source>
        <dbReference type="Pfam" id="PF02698"/>
    </source>
</evidence>